<protein>
    <recommendedName>
        <fullName evidence="9">TRAP transporter small permease protein</fullName>
    </recommendedName>
</protein>
<feature type="compositionally biased region" description="Polar residues" evidence="10">
    <location>
        <begin position="9"/>
        <end position="33"/>
    </location>
</feature>
<evidence type="ECO:0000256" key="4">
    <source>
        <dbReference type="ARBA" id="ARBA00022519"/>
    </source>
</evidence>
<feature type="transmembrane region" description="Helical" evidence="9">
    <location>
        <begin position="173"/>
        <end position="191"/>
    </location>
</feature>
<dbReference type="InterPro" id="IPR055348">
    <property type="entry name" value="DctQ"/>
</dbReference>
<organism evidence="12 13">
    <name type="scientific">Vibrio nigripulchritudo</name>
    <dbReference type="NCBI Taxonomy" id="28173"/>
    <lineage>
        <taxon>Bacteria</taxon>
        <taxon>Pseudomonadati</taxon>
        <taxon>Pseudomonadota</taxon>
        <taxon>Gammaproteobacteria</taxon>
        <taxon>Vibrionales</taxon>
        <taxon>Vibrionaceae</taxon>
        <taxon>Vibrio</taxon>
    </lineage>
</organism>
<evidence type="ECO:0000313" key="12">
    <source>
        <dbReference type="EMBL" id="CCO60216.1"/>
    </source>
</evidence>
<dbReference type="STRING" id="28173.VIBNI_B0400"/>
<keyword evidence="3" id="KW-1003">Cell membrane</keyword>
<evidence type="ECO:0000256" key="5">
    <source>
        <dbReference type="ARBA" id="ARBA00022692"/>
    </source>
</evidence>
<proteinExistence type="inferred from homology"/>
<name>U4K4J8_9VIBR</name>
<comment type="similarity">
    <text evidence="8 9">Belongs to the TRAP transporter small permease family.</text>
</comment>
<dbReference type="AlphaFoldDB" id="U4K4J8"/>
<gene>
    <name evidence="12" type="ORF">VIBNI_B0400</name>
</gene>
<dbReference type="InterPro" id="IPR007387">
    <property type="entry name" value="TRAP_DctQ"/>
</dbReference>
<keyword evidence="13" id="KW-1185">Reference proteome</keyword>
<sequence length="209" mass="23804">MLEVKDAVASQTYRSGNGEMSSKATTGEQQPGIQQAEEKSGFIEDEDKNFAWQDIGILEWFCIFAFWVLAFVVFYQFFTRYFLNDSAVWTEEIARNILIILTFFGSALALKRQAHISVQFFVSKLAVSHQKKMVWISSILQSVFFALAVYLCLTVAEAMKFQKLMAIDLSRSVIYRAVALSFVAMLIIELYQSVKRLKNNEDRSPGGQS</sequence>
<keyword evidence="4 9" id="KW-0997">Cell inner membrane</keyword>
<dbReference type="EMBL" id="FO203527">
    <property type="protein sequence ID" value="CCO60216.1"/>
    <property type="molecule type" value="Genomic_DNA"/>
</dbReference>
<evidence type="ECO:0000259" key="11">
    <source>
        <dbReference type="Pfam" id="PF04290"/>
    </source>
</evidence>
<feature type="transmembrane region" description="Helical" evidence="9">
    <location>
        <begin position="93"/>
        <end position="110"/>
    </location>
</feature>
<reference evidence="12 13" key="1">
    <citation type="journal article" date="2013" name="ISME J.">
        <title>Comparative genomics of pathogenic lineages of Vibrio nigripulchritudo identifies virulence-associated traits.</title>
        <authorList>
            <person name="Goudenege D."/>
            <person name="Labreuche Y."/>
            <person name="Krin E."/>
            <person name="Ansquer D."/>
            <person name="Mangenot S."/>
            <person name="Calteau A."/>
            <person name="Medigue C."/>
            <person name="Mazel D."/>
            <person name="Polz M.F."/>
            <person name="Le Roux F."/>
        </authorList>
    </citation>
    <scope>NUCLEOTIDE SEQUENCE [LARGE SCALE GENOMIC DNA]</scope>
    <source>
        <strain evidence="13">SnF1</strain>
    </source>
</reference>
<evidence type="ECO:0000256" key="6">
    <source>
        <dbReference type="ARBA" id="ARBA00022989"/>
    </source>
</evidence>
<comment type="subunit">
    <text evidence="9">The complex comprises the extracytoplasmic solute receptor protein and the two transmembrane proteins.</text>
</comment>
<keyword evidence="2 9" id="KW-0813">Transport</keyword>
<feature type="domain" description="Tripartite ATP-independent periplasmic transporters DctQ component" evidence="11">
    <location>
        <begin position="70"/>
        <end position="198"/>
    </location>
</feature>
<evidence type="ECO:0000256" key="8">
    <source>
        <dbReference type="ARBA" id="ARBA00038436"/>
    </source>
</evidence>
<evidence type="ECO:0000256" key="10">
    <source>
        <dbReference type="SAM" id="MobiDB-lite"/>
    </source>
</evidence>
<evidence type="ECO:0000256" key="9">
    <source>
        <dbReference type="RuleBase" id="RU369079"/>
    </source>
</evidence>
<evidence type="ECO:0000256" key="3">
    <source>
        <dbReference type="ARBA" id="ARBA00022475"/>
    </source>
</evidence>
<keyword evidence="5 9" id="KW-0812">Transmembrane</keyword>
<evidence type="ECO:0000256" key="7">
    <source>
        <dbReference type="ARBA" id="ARBA00023136"/>
    </source>
</evidence>
<dbReference type="PATRIC" id="fig|1260221.3.peg.4077"/>
<feature type="transmembrane region" description="Helical" evidence="9">
    <location>
        <begin position="57"/>
        <end position="78"/>
    </location>
</feature>
<accession>U4K4J8</accession>
<dbReference type="PANTHER" id="PTHR35011:SF11">
    <property type="entry name" value="TRAP TRANSPORTER SMALL PERMEASE PROTEIN"/>
    <property type="match status" value="1"/>
</dbReference>
<dbReference type="RefSeq" id="WP_022560853.1">
    <property type="nucleotide sequence ID" value="NC_022543.1"/>
</dbReference>
<keyword evidence="6 9" id="KW-1133">Transmembrane helix</keyword>
<evidence type="ECO:0000313" key="13">
    <source>
        <dbReference type="Proteomes" id="UP000016895"/>
    </source>
</evidence>
<dbReference type="Proteomes" id="UP000016895">
    <property type="component" value="Chromosome 2"/>
</dbReference>
<feature type="transmembrane region" description="Helical" evidence="9">
    <location>
        <begin position="133"/>
        <end position="153"/>
    </location>
</feature>
<dbReference type="GO" id="GO:0005886">
    <property type="term" value="C:plasma membrane"/>
    <property type="evidence" value="ECO:0007669"/>
    <property type="project" value="UniProtKB-SubCell"/>
</dbReference>
<keyword evidence="7 9" id="KW-0472">Membrane</keyword>
<dbReference type="KEGG" id="vni:VIBNI_B0400"/>
<evidence type="ECO:0000256" key="1">
    <source>
        <dbReference type="ARBA" id="ARBA00004429"/>
    </source>
</evidence>
<dbReference type="GO" id="GO:0015740">
    <property type="term" value="P:C4-dicarboxylate transport"/>
    <property type="evidence" value="ECO:0007669"/>
    <property type="project" value="TreeGrafter"/>
</dbReference>
<comment type="function">
    <text evidence="9">Part of the tripartite ATP-independent periplasmic (TRAP) transport system.</text>
</comment>
<comment type="subcellular location">
    <subcellularLocation>
        <location evidence="1 9">Cell inner membrane</location>
        <topology evidence="1 9">Multi-pass membrane protein</topology>
    </subcellularLocation>
</comment>
<dbReference type="Pfam" id="PF04290">
    <property type="entry name" value="DctQ"/>
    <property type="match status" value="1"/>
</dbReference>
<dbReference type="PANTHER" id="PTHR35011">
    <property type="entry name" value="2,3-DIKETO-L-GULONATE TRAP TRANSPORTER SMALL PERMEASE PROTEIN YIAM"/>
    <property type="match status" value="1"/>
</dbReference>
<evidence type="ECO:0000256" key="2">
    <source>
        <dbReference type="ARBA" id="ARBA00022448"/>
    </source>
</evidence>
<dbReference type="OrthoDB" id="2085311at2"/>
<dbReference type="GO" id="GO:0022857">
    <property type="term" value="F:transmembrane transporter activity"/>
    <property type="evidence" value="ECO:0007669"/>
    <property type="project" value="UniProtKB-UniRule"/>
</dbReference>
<feature type="region of interest" description="Disordered" evidence="10">
    <location>
        <begin position="1"/>
        <end position="38"/>
    </location>
</feature>